<sequence length="262" mass="28582">MAESEAHKQKTSSIQENTMPLLLNCDLGESFGAWTMGLDDQVMPFIDQANIACGFHAGDPVVMKKTLLSAKRNNVIVGAHPSYPDLAGFGRRSMKLPAIEIIAIVQYQIAALTGMATDLGVPVTYVKPHGALYNDMMANGHIRSAVMEAIAESHLPLAFMLQATPDAEIHREEAKMFGIEVIFEAFADRCYDDNGALLSRAKEGAVHSREKMLAQVEQLKTEGCVTTVSGHRLELQADSLCVHGDNMEGVQAIQEIRQLINC</sequence>
<comment type="caution">
    <text evidence="1">The sequence shown here is derived from an EMBL/GenBank/DDBJ whole genome shotgun (WGS) entry which is preliminary data.</text>
</comment>
<dbReference type="HOGENOM" id="CLU_069535_0_0_6"/>
<keyword evidence="2" id="KW-1185">Reference proteome</keyword>
<dbReference type="PANTHER" id="PTHR30292">
    <property type="entry name" value="UNCHARACTERIZED PROTEIN YBGL-RELATED"/>
    <property type="match status" value="1"/>
</dbReference>
<dbReference type="AlphaFoldDB" id="Q1YQ71"/>
<dbReference type="CDD" id="cd10787">
    <property type="entry name" value="LamB_YcsF_like"/>
    <property type="match status" value="1"/>
</dbReference>
<dbReference type="Proteomes" id="UP000005555">
    <property type="component" value="Unassembled WGS sequence"/>
</dbReference>
<evidence type="ECO:0000313" key="1">
    <source>
        <dbReference type="EMBL" id="EAS46372.1"/>
    </source>
</evidence>
<dbReference type="InterPro" id="IPR005501">
    <property type="entry name" value="LamB/YcsF/PxpA-like"/>
</dbReference>
<dbReference type="STRING" id="314287.GB2207_00325"/>
<dbReference type="EMBL" id="AAPI01000007">
    <property type="protein sequence ID" value="EAS46372.1"/>
    <property type="molecule type" value="Genomic_DNA"/>
</dbReference>
<proteinExistence type="predicted"/>
<dbReference type="InterPro" id="IPR011330">
    <property type="entry name" value="Glyco_hydro/deAcase_b/a-brl"/>
</dbReference>
<protein>
    <submittedName>
        <fullName evidence="1">LamB/YcsF family protein</fullName>
    </submittedName>
</protein>
<dbReference type="NCBIfam" id="NF003816">
    <property type="entry name" value="PRK05406.1-5"/>
    <property type="match status" value="1"/>
</dbReference>
<dbReference type="eggNOG" id="COG1540">
    <property type="taxonomic scope" value="Bacteria"/>
</dbReference>
<dbReference type="SUPFAM" id="SSF88713">
    <property type="entry name" value="Glycoside hydrolase/deacetylase"/>
    <property type="match status" value="1"/>
</dbReference>
<evidence type="ECO:0000313" key="2">
    <source>
        <dbReference type="Proteomes" id="UP000005555"/>
    </source>
</evidence>
<dbReference type="NCBIfam" id="NF003814">
    <property type="entry name" value="PRK05406.1-3"/>
    <property type="match status" value="1"/>
</dbReference>
<dbReference type="Pfam" id="PF03746">
    <property type="entry name" value="LamB_YcsF"/>
    <property type="match status" value="1"/>
</dbReference>
<gene>
    <name evidence="1" type="ORF">GB2207_00325</name>
</gene>
<dbReference type="GO" id="GO:0005975">
    <property type="term" value="P:carbohydrate metabolic process"/>
    <property type="evidence" value="ECO:0007669"/>
    <property type="project" value="InterPro"/>
</dbReference>
<organism evidence="1 2">
    <name type="scientific">gamma proteobacterium HTCC2207</name>
    <dbReference type="NCBI Taxonomy" id="314287"/>
    <lineage>
        <taxon>Bacteria</taxon>
        <taxon>Pseudomonadati</taxon>
        <taxon>Pseudomonadota</taxon>
        <taxon>Gammaproteobacteria</taxon>
        <taxon>Cellvibrionales</taxon>
        <taxon>Porticoccaceae</taxon>
        <taxon>SAR92 clade</taxon>
    </lineage>
</organism>
<dbReference type="Gene3D" id="3.20.20.370">
    <property type="entry name" value="Glycoside hydrolase/deacetylase"/>
    <property type="match status" value="1"/>
</dbReference>
<name>Q1YQ71_9GAMM</name>
<reference evidence="1 2" key="1">
    <citation type="submission" date="2006-03" db="EMBL/GenBank/DDBJ databases">
        <authorList>
            <person name="Giovannoni S.J."/>
            <person name="Cho J.-C."/>
            <person name="Ferriera S."/>
            <person name="Johnson J."/>
            <person name="Kravitz S."/>
            <person name="Halpern A."/>
            <person name="Remington K."/>
            <person name="Beeson K."/>
            <person name="Tran B."/>
            <person name="Rogers Y.-H."/>
            <person name="Friedman R."/>
            <person name="Venter J.C."/>
        </authorList>
    </citation>
    <scope>NUCLEOTIDE SEQUENCE [LARGE SCALE GENOMIC DNA]</scope>
    <source>
        <strain evidence="1 2">HTCC2207</strain>
    </source>
</reference>
<dbReference type="PANTHER" id="PTHR30292:SF0">
    <property type="entry name" value="5-OXOPROLINASE SUBUNIT A"/>
    <property type="match status" value="1"/>
</dbReference>
<accession>Q1YQ71</accession>